<evidence type="ECO:0000256" key="2">
    <source>
        <dbReference type="SAM" id="MobiDB-lite"/>
    </source>
</evidence>
<dbReference type="InterPro" id="IPR036864">
    <property type="entry name" value="Zn2-C6_fun-type_DNA-bd_sf"/>
</dbReference>
<dbReference type="Gene3D" id="4.10.240.10">
    <property type="entry name" value="Zn(2)-C6 fungal-type DNA-binding domain"/>
    <property type="match status" value="1"/>
</dbReference>
<comment type="caution">
    <text evidence="4">The sequence shown here is derived from an EMBL/GenBank/DDBJ whole genome shotgun (WGS) entry which is preliminary data.</text>
</comment>
<organism evidence="4 5">
    <name type="scientific">Bionectria ochroleuca</name>
    <name type="common">Gliocladium roseum</name>
    <dbReference type="NCBI Taxonomy" id="29856"/>
    <lineage>
        <taxon>Eukaryota</taxon>
        <taxon>Fungi</taxon>
        <taxon>Dikarya</taxon>
        <taxon>Ascomycota</taxon>
        <taxon>Pezizomycotina</taxon>
        <taxon>Sordariomycetes</taxon>
        <taxon>Hypocreomycetidae</taxon>
        <taxon>Hypocreales</taxon>
        <taxon>Bionectriaceae</taxon>
        <taxon>Clonostachys</taxon>
    </lineage>
</organism>
<feature type="compositionally biased region" description="Low complexity" evidence="2">
    <location>
        <begin position="345"/>
        <end position="372"/>
    </location>
</feature>
<feature type="compositionally biased region" description="Low complexity" evidence="2">
    <location>
        <begin position="304"/>
        <end position="320"/>
    </location>
</feature>
<dbReference type="PROSITE" id="PS00463">
    <property type="entry name" value="ZN2_CY6_FUNGAL_1"/>
    <property type="match status" value="1"/>
</dbReference>
<feature type="compositionally biased region" description="Polar residues" evidence="2">
    <location>
        <begin position="491"/>
        <end position="505"/>
    </location>
</feature>
<keyword evidence="5" id="KW-1185">Reference proteome</keyword>
<evidence type="ECO:0000259" key="3">
    <source>
        <dbReference type="PROSITE" id="PS50048"/>
    </source>
</evidence>
<proteinExistence type="predicted"/>
<accession>A0ABY6UIZ9</accession>
<evidence type="ECO:0000256" key="1">
    <source>
        <dbReference type="ARBA" id="ARBA00023242"/>
    </source>
</evidence>
<keyword evidence="1" id="KW-0539">Nucleus</keyword>
<feature type="compositionally biased region" description="Polar residues" evidence="2">
    <location>
        <begin position="322"/>
        <end position="344"/>
    </location>
</feature>
<feature type="domain" description="Zn(2)-C6 fungal-type" evidence="3">
    <location>
        <begin position="36"/>
        <end position="66"/>
    </location>
</feature>
<evidence type="ECO:0000313" key="5">
    <source>
        <dbReference type="Proteomes" id="UP000766486"/>
    </source>
</evidence>
<dbReference type="Proteomes" id="UP000766486">
    <property type="component" value="Unassembled WGS sequence"/>
</dbReference>
<protein>
    <recommendedName>
        <fullName evidence="3">Zn(2)-C6 fungal-type domain-containing protein</fullName>
    </recommendedName>
</protein>
<dbReference type="PANTHER" id="PTHR47783">
    <property type="entry name" value="ZN(II)2CYS6 TRANSCRIPTION FACTOR (EUROFUNG)-RELATED"/>
    <property type="match status" value="1"/>
</dbReference>
<gene>
    <name evidence="4" type="ORF">CLO192961_LOCUS273307</name>
</gene>
<dbReference type="SMART" id="SM00066">
    <property type="entry name" value="GAL4"/>
    <property type="match status" value="1"/>
</dbReference>
<feature type="region of interest" description="Disordered" evidence="2">
    <location>
        <begin position="488"/>
        <end position="540"/>
    </location>
</feature>
<dbReference type="SUPFAM" id="SSF57701">
    <property type="entry name" value="Zn2/Cys6 DNA-binding domain"/>
    <property type="match status" value="1"/>
</dbReference>
<feature type="region of interest" description="Disordered" evidence="2">
    <location>
        <begin position="256"/>
        <end position="372"/>
    </location>
</feature>
<dbReference type="CDD" id="cd00067">
    <property type="entry name" value="GAL4"/>
    <property type="match status" value="1"/>
</dbReference>
<dbReference type="PANTHER" id="PTHR47783:SF1">
    <property type="entry name" value="ZN(II)2CYS6 TRANSCRIPTION FACTOR (EUROFUNG)"/>
    <property type="match status" value="1"/>
</dbReference>
<dbReference type="InterPro" id="IPR001138">
    <property type="entry name" value="Zn2Cys6_DnaBD"/>
</dbReference>
<evidence type="ECO:0000313" key="4">
    <source>
        <dbReference type="EMBL" id="VUC29984.1"/>
    </source>
</evidence>
<dbReference type="Pfam" id="PF00172">
    <property type="entry name" value="Zn_clus"/>
    <property type="match status" value="1"/>
</dbReference>
<sequence>MFGTLSIQSKEPVTFVENADLASVLSRNRQERPHVSCQLCRARKTRCSGEPTGCDKCVAIGAECQYPSRPSRRRKRSRSAFQSSQQDTNMVDGADRESMNKDTYSNANDGSVGRTAATDAIDGGMHGHQAPSGTTEEDLMLSATNLFDFDHDADGDAQHLEHWLSSGTNAEAEASSASARSAMLDAWPDIGALCSGGFGETSRNLDPLADSRLPLGNYQRQLSEPEDDNNEAAAGVPNNVPSVAMESVLATLSAALASPGPRPSRGSSNRSESLDQHRSGLENLNSSSAYRPPRDSRKNPWPPSSSSSSLSRANSNSHGSMPMSTSDIQRRSTAQNLSNANRQRTSGPQSTASASASSSMSAAGGATGSVGRATSGKVLSQQRENCRCAKYSAALLELLEELGANMGLTRNPASMGVLLGLLRSALARCKEVLEKEPCRACKGSSQTERLILLTLLLQFMSNMYEHVVQSCVAMIDDMVNEDHDDAAPQYLVSSTPSPRSTNNQPFGGGTQEGWASDGPQGRMDEMTYEQGPRRDAVQGLARAPGDAMEDLWFSTYHIQSSCERLHVLTTLVTVQITELSYLLGNPKLRAGGRQNQLTILASIERVTSSSRRMLRMSIDRAIASKEQH</sequence>
<reference evidence="4 5" key="1">
    <citation type="submission" date="2019-06" db="EMBL/GenBank/DDBJ databases">
        <authorList>
            <person name="Broberg M."/>
        </authorList>
    </citation>
    <scope>NUCLEOTIDE SEQUENCE [LARGE SCALE GENOMIC DNA]</scope>
</reference>
<name>A0ABY6UIZ9_BIOOC</name>
<feature type="region of interest" description="Disordered" evidence="2">
    <location>
        <begin position="68"/>
        <end position="114"/>
    </location>
</feature>
<dbReference type="EMBL" id="CABFNS010000812">
    <property type="protein sequence ID" value="VUC29984.1"/>
    <property type="molecule type" value="Genomic_DNA"/>
</dbReference>
<feature type="compositionally biased region" description="Low complexity" evidence="2">
    <location>
        <begin position="256"/>
        <end position="271"/>
    </location>
</feature>
<dbReference type="PROSITE" id="PS50048">
    <property type="entry name" value="ZN2_CY6_FUNGAL_2"/>
    <property type="match status" value="1"/>
</dbReference>